<organism evidence="2 3">
    <name type="scientific">Haloarcula vallismortis</name>
    <name type="common">Halobacterium vallismortis</name>
    <dbReference type="NCBI Taxonomy" id="28442"/>
    <lineage>
        <taxon>Archaea</taxon>
        <taxon>Methanobacteriati</taxon>
        <taxon>Methanobacteriota</taxon>
        <taxon>Stenosarchaea group</taxon>
        <taxon>Halobacteria</taxon>
        <taxon>Halobacteriales</taxon>
        <taxon>Haloarculaceae</taxon>
        <taxon>Haloarcula</taxon>
    </lineage>
</organism>
<dbReference type="PROSITE" id="PS51257">
    <property type="entry name" value="PROKAR_LIPOPROTEIN"/>
    <property type="match status" value="1"/>
</dbReference>
<dbReference type="EMBL" id="FNOF01000013">
    <property type="protein sequence ID" value="SDX06115.1"/>
    <property type="molecule type" value="Genomic_DNA"/>
</dbReference>
<sequence length="238" mass="25894">MHQLSRRELLGGVCAGATVFAGCSGDQNSEAGKTESGGGAEPMSEQDETTATDTSTGSGTGDRSTQFGQVTRFPESYAMTVTMQSEGRTIEMTGRFYQGDMYWSFDQQGQTMEMYYLGNKTYTVAGGKCLRGTMQQGMDRDEVNPGQFSNQPEENPEITPVGRDTIDGEEVLVYDISQDGSQEPVTYYILADSGYPRRIEAESMRWDFHSWGSVEPIQKPDGECQSMSGGGMPTDGGS</sequence>
<evidence type="ECO:0000313" key="3">
    <source>
        <dbReference type="Proteomes" id="UP000182573"/>
    </source>
</evidence>
<accession>A0A1H2YMA0</accession>
<evidence type="ECO:0000313" key="2">
    <source>
        <dbReference type="EMBL" id="SDX06115.1"/>
    </source>
</evidence>
<dbReference type="AlphaFoldDB" id="A0A1H2YMA0"/>
<name>A0A1H2YMA0_HALVA</name>
<evidence type="ECO:0000256" key="1">
    <source>
        <dbReference type="SAM" id="MobiDB-lite"/>
    </source>
</evidence>
<feature type="compositionally biased region" description="Gly residues" evidence="1">
    <location>
        <begin position="228"/>
        <end position="238"/>
    </location>
</feature>
<protein>
    <submittedName>
        <fullName evidence="2">Uncharacterized protein</fullName>
    </submittedName>
</protein>
<dbReference type="Proteomes" id="UP000182573">
    <property type="component" value="Unassembled WGS sequence"/>
</dbReference>
<proteinExistence type="predicted"/>
<feature type="region of interest" description="Disordered" evidence="1">
    <location>
        <begin position="24"/>
        <end position="71"/>
    </location>
</feature>
<feature type="region of interest" description="Disordered" evidence="1">
    <location>
        <begin position="216"/>
        <end position="238"/>
    </location>
</feature>
<reference evidence="2 3" key="1">
    <citation type="submission" date="2016-10" db="EMBL/GenBank/DDBJ databases">
        <authorList>
            <person name="de Groot N.N."/>
        </authorList>
    </citation>
    <scope>NUCLEOTIDE SEQUENCE [LARGE SCALE GENOMIC DNA]</scope>
    <source>
        <strain evidence="2 3">DSM 3756</strain>
    </source>
</reference>
<gene>
    <name evidence="2" type="ORF">SAMN05443574_11325</name>
</gene>
<feature type="compositionally biased region" description="Low complexity" evidence="1">
    <location>
        <begin position="51"/>
        <end position="65"/>
    </location>
</feature>